<dbReference type="InterPro" id="IPR036010">
    <property type="entry name" value="2Fe-2S_ferredoxin-like_sf"/>
</dbReference>
<dbReference type="EMBL" id="WUUS01000008">
    <property type="protein sequence ID" value="MXR42229.1"/>
    <property type="molecule type" value="Genomic_DNA"/>
</dbReference>
<gene>
    <name evidence="3" type="ORF">GRX01_12880</name>
</gene>
<organism evidence="3 4">
    <name type="scientific">Halobaculum saliterrae</name>
    <dbReference type="NCBI Taxonomy" id="2073113"/>
    <lineage>
        <taxon>Archaea</taxon>
        <taxon>Methanobacteriati</taxon>
        <taxon>Methanobacteriota</taxon>
        <taxon>Stenosarchaea group</taxon>
        <taxon>Halobacteria</taxon>
        <taxon>Halobacteriales</taxon>
        <taxon>Haloferacaceae</taxon>
        <taxon>Halobaculum</taxon>
    </lineage>
</organism>
<dbReference type="AlphaFoldDB" id="A0A6B0T6V7"/>
<dbReference type="SUPFAM" id="SSF54292">
    <property type="entry name" value="2Fe-2S ferredoxin-like"/>
    <property type="match status" value="1"/>
</dbReference>
<dbReference type="GO" id="GO:0051536">
    <property type="term" value="F:iron-sulfur cluster binding"/>
    <property type="evidence" value="ECO:0007669"/>
    <property type="project" value="InterPro"/>
</dbReference>
<sequence length="125" mass="13487">MSSDDDTSDDSPGPVPVRVRHDDGEVTLHVERGARLRDALLAADRDAGADLDLSPYATATERLNCGGRGLCATCGVRVIDGPNASHWHDSLAERFGYPRLSCQIIVSEPMTVALVTDKRVWGGRE</sequence>
<protein>
    <submittedName>
        <fullName evidence="3">2Fe-2S iron-sulfur cluster binding domain-containing protein</fullName>
    </submittedName>
</protein>
<evidence type="ECO:0000313" key="3">
    <source>
        <dbReference type="EMBL" id="MXR42229.1"/>
    </source>
</evidence>
<evidence type="ECO:0000259" key="2">
    <source>
        <dbReference type="PROSITE" id="PS51085"/>
    </source>
</evidence>
<dbReference type="Pfam" id="PF00111">
    <property type="entry name" value="Fer2"/>
    <property type="match status" value="1"/>
</dbReference>
<dbReference type="Proteomes" id="UP000437065">
    <property type="component" value="Unassembled WGS sequence"/>
</dbReference>
<dbReference type="InterPro" id="IPR012675">
    <property type="entry name" value="Beta-grasp_dom_sf"/>
</dbReference>
<feature type="region of interest" description="Disordered" evidence="1">
    <location>
        <begin position="1"/>
        <end position="22"/>
    </location>
</feature>
<name>A0A6B0T6V7_9EURY</name>
<dbReference type="CDD" id="cd00207">
    <property type="entry name" value="fer2"/>
    <property type="match status" value="1"/>
</dbReference>
<dbReference type="PROSITE" id="PS51085">
    <property type="entry name" value="2FE2S_FER_2"/>
    <property type="match status" value="1"/>
</dbReference>
<evidence type="ECO:0000256" key="1">
    <source>
        <dbReference type="SAM" id="MobiDB-lite"/>
    </source>
</evidence>
<dbReference type="Gene3D" id="3.10.20.30">
    <property type="match status" value="1"/>
</dbReference>
<proteinExistence type="predicted"/>
<dbReference type="InterPro" id="IPR001041">
    <property type="entry name" value="2Fe-2S_ferredoxin-type"/>
</dbReference>
<accession>A0A6B0T6V7</accession>
<evidence type="ECO:0000313" key="4">
    <source>
        <dbReference type="Proteomes" id="UP000437065"/>
    </source>
</evidence>
<dbReference type="RefSeq" id="WP_394351387.1">
    <property type="nucleotide sequence ID" value="NZ_WUUS01000008.1"/>
</dbReference>
<keyword evidence="4" id="KW-1185">Reference proteome</keyword>
<feature type="domain" description="2Fe-2S ferredoxin-type" evidence="2">
    <location>
        <begin position="15"/>
        <end position="118"/>
    </location>
</feature>
<reference evidence="3 4" key="1">
    <citation type="submission" date="2019-12" db="EMBL/GenBank/DDBJ databases">
        <title>Isolation and characterization of three novel carbon monoxide-oxidizing members of Halobacteria from salione crusts and soils.</title>
        <authorList>
            <person name="Myers M.R."/>
            <person name="King G.M."/>
        </authorList>
    </citation>
    <scope>NUCLEOTIDE SEQUENCE [LARGE SCALE GENOMIC DNA]</scope>
    <source>
        <strain evidence="3 4">WSA2</strain>
    </source>
</reference>
<comment type="caution">
    <text evidence="3">The sequence shown here is derived from an EMBL/GenBank/DDBJ whole genome shotgun (WGS) entry which is preliminary data.</text>
</comment>